<evidence type="ECO:0000256" key="14">
    <source>
        <dbReference type="SAM" id="Coils"/>
    </source>
</evidence>
<evidence type="ECO:0000256" key="9">
    <source>
        <dbReference type="ARBA" id="ARBA00023306"/>
    </source>
</evidence>
<feature type="compositionally biased region" description="Low complexity" evidence="15">
    <location>
        <begin position="166"/>
        <end position="179"/>
    </location>
</feature>
<dbReference type="InterPro" id="IPR001487">
    <property type="entry name" value="Bromodomain"/>
</dbReference>
<dbReference type="SUPFAM" id="SSF47370">
    <property type="entry name" value="Bromodomain"/>
    <property type="match status" value="2"/>
</dbReference>
<feature type="cross-link" description="Glycyl lysine isopeptide (Lys-Gly) (interchain with G-Cter in SUMO2)" evidence="12">
    <location>
        <position position="546"/>
    </location>
</feature>
<keyword evidence="3" id="KW-0677">Repeat</keyword>
<dbReference type="GO" id="GO:0051123">
    <property type="term" value="P:RNA polymerase II preinitiation complex assembly"/>
    <property type="evidence" value="ECO:0007669"/>
    <property type="project" value="TreeGrafter"/>
</dbReference>
<evidence type="ECO:0000256" key="3">
    <source>
        <dbReference type="ARBA" id="ARBA00022737"/>
    </source>
</evidence>
<dbReference type="Pfam" id="PF15288">
    <property type="entry name" value="zf-CCHC_6"/>
    <property type="match status" value="1"/>
</dbReference>
<dbReference type="PANTHER" id="PTHR13900:SF0">
    <property type="entry name" value="TRANSCRIPTION INITIATION FACTOR TFIID SUBUNIT 1"/>
    <property type="match status" value="1"/>
</dbReference>
<evidence type="ECO:0000256" key="11">
    <source>
        <dbReference type="PIRSR" id="PIRSR003047-1"/>
    </source>
</evidence>
<evidence type="ECO:0000256" key="4">
    <source>
        <dbReference type="ARBA" id="ARBA00023015"/>
    </source>
</evidence>
<feature type="cross-link" description="Glycyl lysine isopeptide (Lys-Gly) (interchain with G-Cter in SUMO2)" evidence="12">
    <location>
        <position position="533"/>
    </location>
</feature>
<dbReference type="Ensembl" id="ENSCCRT00020072556.1">
    <property type="protein sequence ID" value="ENSCCRP00020065939.1"/>
    <property type="gene ID" value="ENSCCRG00020030638.1"/>
</dbReference>
<dbReference type="Pfam" id="PF09247">
    <property type="entry name" value="TBP-binding"/>
    <property type="match status" value="1"/>
</dbReference>
<feature type="disulfide bond" evidence="11">
    <location>
        <begin position="1344"/>
        <end position="1581"/>
    </location>
</feature>
<dbReference type="InterPro" id="IPR036427">
    <property type="entry name" value="Bromodomain-like_sf"/>
</dbReference>
<dbReference type="FunFam" id="1.10.1100.10:FF:000001">
    <property type="entry name" value="Transcription initiation factor TFIID subunit"/>
    <property type="match status" value="1"/>
</dbReference>
<dbReference type="PROSITE" id="PS00633">
    <property type="entry name" value="BROMODOMAIN_1"/>
    <property type="match status" value="1"/>
</dbReference>
<keyword evidence="14" id="KW-0175">Coiled coil</keyword>
<proteinExistence type="inferred from homology"/>
<feature type="coiled-coil region" evidence="14">
    <location>
        <begin position="1454"/>
        <end position="1481"/>
    </location>
</feature>
<dbReference type="PRINTS" id="PR00503">
    <property type="entry name" value="BROMODOMAIN"/>
</dbReference>
<feature type="region of interest" description="Disordered" evidence="15">
    <location>
        <begin position="1614"/>
        <end position="1646"/>
    </location>
</feature>
<evidence type="ECO:0000313" key="17">
    <source>
        <dbReference type="Ensembl" id="ENSCCRP00020065939.1"/>
    </source>
</evidence>
<name>A0A8C2HT67_CYPCA</name>
<evidence type="ECO:0000256" key="10">
    <source>
        <dbReference type="ARBA" id="ARBA00040102"/>
    </source>
</evidence>
<evidence type="ECO:0000256" key="8">
    <source>
        <dbReference type="ARBA" id="ARBA00023242"/>
    </source>
</evidence>
<gene>
    <name evidence="17" type="primary">LOC109081230</name>
</gene>
<feature type="compositionally biased region" description="Pro residues" evidence="15">
    <location>
        <begin position="128"/>
        <end position="137"/>
    </location>
</feature>
<dbReference type="Pfam" id="PF12157">
    <property type="entry name" value="DUF3591"/>
    <property type="match status" value="1"/>
</dbReference>
<feature type="compositionally biased region" description="Basic and acidic residues" evidence="15">
    <location>
        <begin position="1213"/>
        <end position="1229"/>
    </location>
</feature>
<feature type="compositionally biased region" description="Basic residues" evidence="15">
    <location>
        <begin position="250"/>
        <end position="259"/>
    </location>
</feature>
<dbReference type="InterPro" id="IPR009067">
    <property type="entry name" value="TAF_II_230-bd"/>
</dbReference>
<feature type="compositionally biased region" description="Polar residues" evidence="15">
    <location>
        <begin position="264"/>
        <end position="274"/>
    </location>
</feature>
<dbReference type="InterPro" id="IPR036741">
    <property type="entry name" value="TAFII-230_TBP-bd_sf"/>
</dbReference>
<dbReference type="InterPro" id="IPR022591">
    <property type="entry name" value="TAF1_HAT_dom"/>
</dbReference>
<feature type="compositionally biased region" description="Acidic residues" evidence="15">
    <location>
        <begin position="1659"/>
        <end position="1669"/>
    </location>
</feature>
<keyword evidence="8" id="KW-0539">Nucleus</keyword>
<dbReference type="InterPro" id="IPR018359">
    <property type="entry name" value="Bromodomain_CS"/>
</dbReference>
<evidence type="ECO:0000256" key="15">
    <source>
        <dbReference type="SAM" id="MobiDB-lite"/>
    </source>
</evidence>
<keyword evidence="7" id="KW-0804">Transcription</keyword>
<dbReference type="PROSITE" id="PS50014">
    <property type="entry name" value="BROMODOMAIN_2"/>
    <property type="match status" value="2"/>
</dbReference>
<reference evidence="17" key="1">
    <citation type="submission" date="2025-08" db="UniProtKB">
        <authorList>
            <consortium name="Ensembl"/>
        </authorList>
    </citation>
    <scope>IDENTIFICATION</scope>
</reference>
<sequence>MSDSDSDEDQDRPFQLTGFLFGNINENGQLEDDSVLDVESKKHLAGLGSLGLGSLITEITASEDDTDEQEQDQRWVRSTEDAVDYSDISEVAEDETRKYRQAMGSLQPSRRTEEDYDADCEDVDAKLMPPPPPPSQPIPAKKEDAPTQNMTDEGDGIILPSIIAPSSVGDKVDFSSSSDSESESDRPSLGPGTDGQAGCLTLPLAGIMQKDAAKALPGVTELFPEFRPGRVLRFLRLFGPGKNMPSVWRSARRKRKRKQREPQSDTATGDNESQGLEPGAMKKSGWDYEYAPPPPPEQCLSDDEINMMAPVESKFLQVSGEGDKVSEVRPKVAEWRYGPAQLWYDMLGVPEDGSGFYYGFKLREDQKEDSTETAAKTEEDVSPKQDELFLMVTQLQWEDDIIWNGEEVKHKGTKTQRASLAGWLPTSMTRNANAYNAQQVTHEDDTPWFSIFPIDNEELVYGRWEDNIIWDDQNMDRLPSPPILTLDPNDENIILEIPDEKEERASHSPSKENKKETALKKSRILLGKTGVIKDEPQQNMSQPEIKDPWNLSNDEFYYPKQQGLRGTFGGNIIQHSIPAVELRQPFFPTHMGPMKLRQFHRPSLKKYSFGALSQPGPHPAQPLLKHIKKKAKMREQERQASGGGDMFFMRTAQDLTGKDGDLILAEYSEEYPPLLMQVGMATKIKNNYKRKPGKDPGAPDCKYGETVYCHTSPFLGSLHPGQLLQAFENNLFRAPIYLHKMPETDFLIIRTRQGYFIRELVDIFVVGQECPLYEVPGPNSKRANTHIRDFLQVFIYRLFWKSKDRPRRIRMEDIKKAFPSHSESSIRKRLKLCADFKRTGMDSNWWVLKPDFRLPTEEEIRAMVSPEQCCAYYSMQVAEQRLKDAGYGEKSFFAPEEENEEEFQMKIDDEVRTAPWNTTRAFIAAMKGKCLLEVTGVADPTGCGEGFSYVKIPNKPTQQKDDREPQPVKKTVTGTDADLRRLSLKNAKQLLRKFGVPEEEIKKLSRWEVIDVVRTMSTEQARSGEGPMSKFARGSRFSVAEHQERYKEECQRIFDLQNKVLESTEVLSTDTDSSSAEDSDFEEMGKNIENMLQNKKTSSQLIREREEEERKELQRMLMGEDNERERDDDASSVTSLNSSATGRRLKIYRTFRDEDGKEYVRCETVRKPSVIDAYLRIRTTKDDEFIRKFALFDEQHREEMRKERRRIQEQLRRLKRNQEKDRFKGPPEKKAKKAKERPDLKLKCGACGAIGHMRTNKFCPLYYQTNAPPSNPVAMTEEQEEELEKTVIHNDNEELIKVEGTKIVLGKQLIESADEVRRKSLVLKFPKQQLPPKKKRRVGTTVHCDYLNRPHKSIHRRRTDPMVTLSSVLECIINDMRDLPNTYPFHTPVNGKLVKDYYKIITRPMDLQTLRENVRKRMYPSREEFRESVELIFKNSATYNGAKHPLTLVSQAMLNLCDEKLKEKEERLVRLEKAINPLLDDDDQVAFSFILDNIVTQKMMAIPDSWPFHHPVNKKFVPDYYKVIINPMDLDTLRKCFSYENAVSSLLKFPYTKTALEIVNVCKQTLAEYDEHLTQLEKDICTAKEAALDAADLESFDPLTPGPYTPQVHTQITLISEATLIPPTPEKRGGDDEEEEDDDSSSRPAQASVLYQDLLMSDAEDDASEEEGDNPFSSIQLSESGSDSDAELGLQESTRIGLEQEESMMSYEGEGPDGVMHMEDSNVSYGSYDDGDSQMQRHEGYGISEEEEEEEEDERRRGPSVLTQAQLSDDEEDSEEFRSVGGDSDMDSDN</sequence>
<evidence type="ECO:0000256" key="12">
    <source>
        <dbReference type="PIRSR" id="PIRSR003047-2"/>
    </source>
</evidence>
<dbReference type="GO" id="GO:0004402">
    <property type="term" value="F:histone acetyltransferase activity"/>
    <property type="evidence" value="ECO:0007669"/>
    <property type="project" value="InterPro"/>
</dbReference>
<feature type="region of interest" description="Disordered" evidence="15">
    <location>
        <begin position="246"/>
        <end position="296"/>
    </location>
</feature>
<feature type="domain" description="Bromo" evidence="16">
    <location>
        <begin position="1500"/>
        <end position="1549"/>
    </location>
</feature>
<dbReference type="GO" id="GO:0016251">
    <property type="term" value="F:RNA polymerase II general transcription initiation factor activity"/>
    <property type="evidence" value="ECO:0007669"/>
    <property type="project" value="InterPro"/>
</dbReference>
<feature type="compositionally biased region" description="Basic and acidic residues" evidence="15">
    <location>
        <begin position="958"/>
        <end position="967"/>
    </location>
</feature>
<dbReference type="InterPro" id="IPR040240">
    <property type="entry name" value="TAF1"/>
</dbReference>
<keyword evidence="9" id="KW-0131">Cell cycle</keyword>
<comment type="subcellular location">
    <subcellularLocation>
        <location evidence="1">Nucleus</location>
    </subcellularLocation>
</comment>
<feature type="compositionally biased region" description="Acidic residues" evidence="15">
    <location>
        <begin position="1744"/>
        <end position="1753"/>
    </location>
</feature>
<evidence type="ECO:0000256" key="13">
    <source>
        <dbReference type="PROSITE-ProRule" id="PRU00035"/>
    </source>
</evidence>
<dbReference type="CDD" id="cd04369">
    <property type="entry name" value="Bromodomain"/>
    <property type="match status" value="1"/>
</dbReference>
<evidence type="ECO:0000313" key="18">
    <source>
        <dbReference type="Proteomes" id="UP000694701"/>
    </source>
</evidence>
<evidence type="ECO:0000256" key="1">
    <source>
        <dbReference type="ARBA" id="ARBA00004123"/>
    </source>
</evidence>
<dbReference type="InterPro" id="IPR011177">
    <property type="entry name" value="TAF1_animal"/>
</dbReference>
<dbReference type="Gene3D" id="1.20.920.10">
    <property type="entry name" value="Bromodomain-like"/>
    <property type="match status" value="2"/>
</dbReference>
<dbReference type="PANTHER" id="PTHR13900">
    <property type="entry name" value="TRANSCRIPTION INITIATION FACTOR TFIID"/>
    <property type="match status" value="1"/>
</dbReference>
<comment type="similarity">
    <text evidence="2">Belongs to the TAF1 family.</text>
</comment>
<feature type="region of interest" description="Disordered" evidence="15">
    <location>
        <begin position="1659"/>
        <end position="1790"/>
    </location>
</feature>
<dbReference type="FunFam" id="1.20.920.10:FF:000019">
    <property type="entry name" value="Transcription initiation factor TFIID subunit"/>
    <property type="match status" value="1"/>
</dbReference>
<dbReference type="Proteomes" id="UP000694701">
    <property type="component" value="Unplaced"/>
</dbReference>
<keyword evidence="5 13" id="KW-0103">Bromodomain</keyword>
<evidence type="ECO:0000256" key="6">
    <source>
        <dbReference type="ARBA" id="ARBA00023125"/>
    </source>
</evidence>
<accession>A0A8C2HT67</accession>
<keyword evidence="4" id="KW-0805">Transcription regulation</keyword>
<dbReference type="SMART" id="SM00297">
    <property type="entry name" value="BROMO"/>
    <property type="match status" value="2"/>
</dbReference>
<feature type="region of interest" description="Disordered" evidence="15">
    <location>
        <begin position="1115"/>
        <end position="1137"/>
    </location>
</feature>
<keyword evidence="11" id="KW-1015">Disulfide bond</keyword>
<keyword evidence="6" id="KW-0238">DNA-binding</keyword>
<feature type="region of interest" description="Disordered" evidence="15">
    <location>
        <begin position="94"/>
        <end position="199"/>
    </location>
</feature>
<dbReference type="Gene3D" id="1.10.1100.10">
    <property type="entry name" value="TAFII-230 TBP-binding domain"/>
    <property type="match status" value="1"/>
</dbReference>
<feature type="domain" description="Bromo" evidence="16">
    <location>
        <begin position="1377"/>
        <end position="1447"/>
    </location>
</feature>
<dbReference type="GO" id="GO:0005669">
    <property type="term" value="C:transcription factor TFIID complex"/>
    <property type="evidence" value="ECO:0007669"/>
    <property type="project" value="InterPro"/>
</dbReference>
<dbReference type="CDD" id="cd05511">
    <property type="entry name" value="Bromo_TFIID"/>
    <property type="match status" value="1"/>
</dbReference>
<dbReference type="SUPFAM" id="SSF47055">
    <property type="entry name" value="TAF(II)230 TBP-binding fragment"/>
    <property type="match status" value="1"/>
</dbReference>
<feature type="region of interest" description="Disordered" evidence="15">
    <location>
        <begin position="1213"/>
        <end position="1237"/>
    </location>
</feature>
<dbReference type="GO" id="GO:0017025">
    <property type="term" value="F:TBP-class protein binding"/>
    <property type="evidence" value="ECO:0007669"/>
    <property type="project" value="InterPro"/>
</dbReference>
<evidence type="ECO:0000256" key="2">
    <source>
        <dbReference type="ARBA" id="ARBA00009064"/>
    </source>
</evidence>
<dbReference type="InterPro" id="IPR041670">
    <property type="entry name" value="Znf-CCHC_6"/>
</dbReference>
<dbReference type="PIRSF" id="PIRSF003047">
    <property type="entry name" value="TAF1_animal"/>
    <property type="match status" value="1"/>
</dbReference>
<evidence type="ECO:0000256" key="7">
    <source>
        <dbReference type="ARBA" id="ARBA00023163"/>
    </source>
</evidence>
<evidence type="ECO:0000256" key="5">
    <source>
        <dbReference type="ARBA" id="ARBA00023117"/>
    </source>
</evidence>
<evidence type="ECO:0000259" key="16">
    <source>
        <dbReference type="PROSITE" id="PS50014"/>
    </source>
</evidence>
<feature type="compositionally biased region" description="Polar residues" evidence="15">
    <location>
        <begin position="1671"/>
        <end position="1683"/>
    </location>
</feature>
<feature type="region of interest" description="Disordered" evidence="15">
    <location>
        <begin position="953"/>
        <end position="972"/>
    </location>
</feature>
<dbReference type="Pfam" id="PF00439">
    <property type="entry name" value="Bromodomain"/>
    <property type="match status" value="2"/>
</dbReference>
<dbReference type="GO" id="GO:0003677">
    <property type="term" value="F:DNA binding"/>
    <property type="evidence" value="ECO:0007669"/>
    <property type="project" value="UniProtKB-KW"/>
</dbReference>
<protein>
    <recommendedName>
        <fullName evidence="10">Transcription initiation factor TFIID subunit 1</fullName>
    </recommendedName>
</protein>
<organism evidence="17 18">
    <name type="scientific">Cyprinus carpio</name>
    <name type="common">Common carp</name>
    <dbReference type="NCBI Taxonomy" id="7962"/>
    <lineage>
        <taxon>Eukaryota</taxon>
        <taxon>Metazoa</taxon>
        <taxon>Chordata</taxon>
        <taxon>Craniata</taxon>
        <taxon>Vertebrata</taxon>
        <taxon>Euteleostomi</taxon>
        <taxon>Actinopterygii</taxon>
        <taxon>Neopterygii</taxon>
        <taxon>Teleostei</taxon>
        <taxon>Ostariophysi</taxon>
        <taxon>Cypriniformes</taxon>
        <taxon>Cyprinidae</taxon>
        <taxon>Cyprininae</taxon>
        <taxon>Cyprinus</taxon>
    </lineage>
</organism>